<dbReference type="InterPro" id="IPR027381">
    <property type="entry name" value="LytR/CpsA/Psr_C"/>
</dbReference>
<keyword evidence="1" id="KW-0175">Coiled coil</keyword>
<feature type="coiled-coil region" evidence="1">
    <location>
        <begin position="337"/>
        <end position="364"/>
    </location>
</feature>
<feature type="domain" description="Protein kinase" evidence="3">
    <location>
        <begin position="66"/>
        <end position="319"/>
    </location>
</feature>
<comment type="caution">
    <text evidence="4">The sequence shown here is derived from an EMBL/GenBank/DDBJ whole genome shotgun (WGS) entry which is preliminary data.</text>
</comment>
<protein>
    <recommendedName>
        <fullName evidence="3">Protein kinase domain-containing protein</fullName>
    </recommendedName>
</protein>
<dbReference type="InterPro" id="IPR000719">
    <property type="entry name" value="Prot_kinase_dom"/>
</dbReference>
<dbReference type="GO" id="GO:0005737">
    <property type="term" value="C:cytoplasm"/>
    <property type="evidence" value="ECO:0007669"/>
    <property type="project" value="TreeGrafter"/>
</dbReference>
<evidence type="ECO:0000259" key="3">
    <source>
        <dbReference type="PROSITE" id="PS50011"/>
    </source>
</evidence>
<dbReference type="InterPro" id="IPR053235">
    <property type="entry name" value="Ser_Thr_kinase"/>
</dbReference>
<dbReference type="EMBL" id="DRQG01000031">
    <property type="protein sequence ID" value="HGY54759.1"/>
    <property type="molecule type" value="Genomic_DNA"/>
</dbReference>
<reference evidence="4" key="1">
    <citation type="journal article" date="2020" name="mSystems">
        <title>Genome- and Community-Level Interaction Insights into Carbon Utilization and Element Cycling Functions of Hydrothermarchaeota in Hydrothermal Sediment.</title>
        <authorList>
            <person name="Zhou Z."/>
            <person name="Liu Y."/>
            <person name="Xu W."/>
            <person name="Pan J."/>
            <person name="Luo Z.H."/>
            <person name="Li M."/>
        </authorList>
    </citation>
    <scope>NUCLEOTIDE SEQUENCE [LARGE SCALE GENOMIC DNA]</scope>
    <source>
        <strain evidence="4">HyVt-577</strain>
    </source>
</reference>
<dbReference type="Pfam" id="PF00069">
    <property type="entry name" value="Pkinase"/>
    <property type="match status" value="1"/>
</dbReference>
<dbReference type="SUPFAM" id="SSF56112">
    <property type="entry name" value="Protein kinase-like (PK-like)"/>
    <property type="match status" value="1"/>
</dbReference>
<evidence type="ECO:0000313" key="4">
    <source>
        <dbReference type="EMBL" id="HGY54759.1"/>
    </source>
</evidence>
<accession>A0A7V4U0P8</accession>
<proteinExistence type="predicted"/>
<dbReference type="Gene3D" id="3.30.70.2390">
    <property type="match status" value="1"/>
</dbReference>
<dbReference type="CDD" id="cd14014">
    <property type="entry name" value="STKc_PknB_like"/>
    <property type="match status" value="1"/>
</dbReference>
<dbReference type="AlphaFoldDB" id="A0A7V4U0P8"/>
<keyword evidence="2" id="KW-1133">Transmembrane helix</keyword>
<gene>
    <name evidence="4" type="ORF">ENK44_03565</name>
</gene>
<keyword evidence="2" id="KW-0472">Membrane</keyword>
<organism evidence="4">
    <name type="scientific">Caldithrix abyssi</name>
    <dbReference type="NCBI Taxonomy" id="187145"/>
    <lineage>
        <taxon>Bacteria</taxon>
        <taxon>Pseudomonadati</taxon>
        <taxon>Calditrichota</taxon>
        <taxon>Calditrichia</taxon>
        <taxon>Calditrichales</taxon>
        <taxon>Calditrichaceae</taxon>
        <taxon>Caldithrix</taxon>
    </lineage>
</organism>
<keyword evidence="2" id="KW-0812">Transmembrane</keyword>
<sequence length="631" mass="72549">MLICSNCGLEITNEIEFCPGCGTPAEFFKPLDYGSRIENTAKMDAYTAPGIDVDNFTSGQLITDHLEVISKIGYNLICPVYRVYDHTQQIDKALIVLPPLLSDHAEAMEFLAQEIKTKTHIKHPNILAVTDFRNSGPIKYIETEYSSGESLSFIKLNSARKRLSESGIRKIVPKIVKGLAYAHNHDLLHRNLKPHNILITQGGVIKIKDFGITDALRNALNMVQEFSSRESLLYMPPEQIRGKSLGVYSDIYSLGATMYDLLSGHPPFYKGDIYNQIIHEEAEEIPWVSPQMNRLLKKCLAKDPAYRFSHYDALLQEIRAMEPIKKPPTRITPGDEFKERRAKIAEHQKKLDAAQKQAEELKFKSGTRQFAAVITLIVFAILALLVARGSIKIPWINSQSKITKEEAWQKLDPDQRTKVEQLLRKADERFQSRNLVEPPGDNAYELYLQALTIFPQDDYAWNQIELIRKDFLERSRELMHNLNFREASRLLTSSLNYFPADSQLIQLNQEANRLIRDEASLEEPKIRILNANGRSGLAKKVARLLRTKYKYSVPQTDNYRKYGRLVWNEEHTYIKVYGDNNLKIQRLARQLGLRKIEFDSTLQKDTKRKYNIDIILGRDFDRLPIAKQLAE</sequence>
<dbReference type="Gene3D" id="3.30.200.20">
    <property type="entry name" value="Phosphorylase Kinase, domain 1"/>
    <property type="match status" value="1"/>
</dbReference>
<dbReference type="PROSITE" id="PS50011">
    <property type="entry name" value="PROTEIN_KINASE_DOM"/>
    <property type="match status" value="1"/>
</dbReference>
<dbReference type="InterPro" id="IPR011009">
    <property type="entry name" value="Kinase-like_dom_sf"/>
</dbReference>
<dbReference type="Pfam" id="PF13399">
    <property type="entry name" value="LytR_C"/>
    <property type="match status" value="1"/>
</dbReference>
<dbReference type="GO" id="GO:0004674">
    <property type="term" value="F:protein serine/threonine kinase activity"/>
    <property type="evidence" value="ECO:0007669"/>
    <property type="project" value="TreeGrafter"/>
</dbReference>
<dbReference type="GO" id="GO:0005524">
    <property type="term" value="F:ATP binding"/>
    <property type="evidence" value="ECO:0007669"/>
    <property type="project" value="InterPro"/>
</dbReference>
<dbReference type="Gene3D" id="1.10.510.10">
    <property type="entry name" value="Transferase(Phosphotransferase) domain 1"/>
    <property type="match status" value="1"/>
</dbReference>
<evidence type="ECO:0000256" key="2">
    <source>
        <dbReference type="SAM" id="Phobius"/>
    </source>
</evidence>
<name>A0A7V4U0P8_CALAY</name>
<dbReference type="PANTHER" id="PTHR24361">
    <property type="entry name" value="MITOGEN-ACTIVATED KINASE KINASE KINASE"/>
    <property type="match status" value="1"/>
</dbReference>
<dbReference type="Proteomes" id="UP000885779">
    <property type="component" value="Unassembled WGS sequence"/>
</dbReference>
<evidence type="ECO:0000256" key="1">
    <source>
        <dbReference type="SAM" id="Coils"/>
    </source>
</evidence>
<feature type="transmembrane region" description="Helical" evidence="2">
    <location>
        <begin position="370"/>
        <end position="391"/>
    </location>
</feature>